<name>A0ABR1JKB3_9AGAR</name>
<feature type="transmembrane region" description="Helical" evidence="6">
    <location>
        <begin position="527"/>
        <end position="547"/>
    </location>
</feature>
<evidence type="ECO:0000256" key="1">
    <source>
        <dbReference type="ARBA" id="ARBA00004141"/>
    </source>
</evidence>
<comment type="subcellular location">
    <subcellularLocation>
        <location evidence="1">Membrane</location>
        <topology evidence="1">Multi-pass membrane protein</topology>
    </subcellularLocation>
</comment>
<sequence>MAKYAFTKEEGPPLPEGPSMAEETWIAVEPPRNSTLEHPKRPEGTLRANSTDPPSFSEAQFDIILRRQRVRPNASALKQTTVPSRFLNLSNDIEFSGWGSFVRVHLNQEDYEVGEKIVRAREDEKVLGQFTASALAGNAVLGSVFYALPAVVGVASVYSPISLFIATVTLFLWRPIMEELGSAFPFQGAPYSYILNVSSKPLALLSASLLLLDFASTSVVSAATAASYLAGELAVTSASGSLPLPEWTVTVIIIVLFMSVSLTGIKESARMALCVLSFHIFTMAVLIILSIVHWARIGNSQIVENWAAGRIGPLSEGTDGSSVARQIFRGFCLGMLGLTGFECTPAYLSRIKPGRLPLVLRNLHYPAIILNSVLMALVLGLIPLEEILGGNNVLSLLGDKAGGRWLRIWITVDAIVVLCGGVLTGILSSTELVSQLSLDRVLPNLFKRLLPVTKAPWVSITSFCLFSGIVYLSAAPIGDEEQAENALAVVSQMFSLTWLTVMSLFPLSLILLRYNRHRLPRTPNTRLSVVFVCLAVCAVVAAGNIWIEPKVGGYFAAYLLVILLSFYASQNKTSLLRFVYWTYDQYQYPFLHRLKWTTGWGEKLIGVMRRMRRVPVGVLVKSDEINHLFHMILYVRNNEETSHVKLIHFVDGDAGIPSELEANAKILDEAFPEITIDLIIVTAPFSPTSIAALAHRLGIPTSLMFISCPGPRFEWGVADLGTRIVSL</sequence>
<evidence type="ECO:0000256" key="3">
    <source>
        <dbReference type="ARBA" id="ARBA00022989"/>
    </source>
</evidence>
<feature type="compositionally biased region" description="Basic and acidic residues" evidence="5">
    <location>
        <begin position="1"/>
        <end position="11"/>
    </location>
</feature>
<feature type="transmembrane region" description="Helical" evidence="6">
    <location>
        <begin position="455"/>
        <end position="474"/>
    </location>
</feature>
<evidence type="ECO:0000313" key="8">
    <source>
        <dbReference type="Proteomes" id="UP001498398"/>
    </source>
</evidence>
<keyword evidence="2 6" id="KW-0812">Transmembrane</keyword>
<keyword evidence="8" id="KW-1185">Reference proteome</keyword>
<comment type="caution">
    <text evidence="7">The sequence shown here is derived from an EMBL/GenBank/DDBJ whole genome shotgun (WGS) entry which is preliminary data.</text>
</comment>
<keyword evidence="3 6" id="KW-1133">Transmembrane helix</keyword>
<evidence type="ECO:0000256" key="4">
    <source>
        <dbReference type="ARBA" id="ARBA00023136"/>
    </source>
</evidence>
<proteinExistence type="predicted"/>
<feature type="transmembrane region" description="Helical" evidence="6">
    <location>
        <begin position="553"/>
        <end position="569"/>
    </location>
</feature>
<dbReference type="InterPro" id="IPR002293">
    <property type="entry name" value="AA/rel_permease1"/>
</dbReference>
<evidence type="ECO:0000256" key="6">
    <source>
        <dbReference type="SAM" id="Phobius"/>
    </source>
</evidence>
<evidence type="ECO:0000256" key="2">
    <source>
        <dbReference type="ARBA" id="ARBA00022692"/>
    </source>
</evidence>
<dbReference type="PANTHER" id="PTHR43243">
    <property type="entry name" value="INNER MEMBRANE TRANSPORTER YGJI-RELATED"/>
    <property type="match status" value="1"/>
</dbReference>
<feature type="transmembrane region" description="Helical" evidence="6">
    <location>
        <begin position="247"/>
        <end position="265"/>
    </location>
</feature>
<feature type="transmembrane region" description="Helical" evidence="6">
    <location>
        <begin position="494"/>
        <end position="515"/>
    </location>
</feature>
<evidence type="ECO:0000256" key="5">
    <source>
        <dbReference type="SAM" id="MobiDB-lite"/>
    </source>
</evidence>
<keyword evidence="4 6" id="KW-0472">Membrane</keyword>
<evidence type="ECO:0000313" key="7">
    <source>
        <dbReference type="EMBL" id="KAK7461758.1"/>
    </source>
</evidence>
<dbReference type="PANTHER" id="PTHR43243:SF20">
    <property type="entry name" value="CATIONIC AMINO ACID TRANSPORTER 3"/>
    <property type="match status" value="1"/>
</dbReference>
<dbReference type="EMBL" id="JBANRG010000012">
    <property type="protein sequence ID" value="KAK7461758.1"/>
    <property type="molecule type" value="Genomic_DNA"/>
</dbReference>
<feature type="transmembrane region" description="Helical" evidence="6">
    <location>
        <begin position="327"/>
        <end position="348"/>
    </location>
</feature>
<feature type="transmembrane region" description="Helical" evidence="6">
    <location>
        <begin position="126"/>
        <end position="148"/>
    </location>
</feature>
<protein>
    <recommendedName>
        <fullName evidence="9">AAAP amino acid permease</fullName>
    </recommendedName>
</protein>
<feature type="compositionally biased region" description="Basic and acidic residues" evidence="5">
    <location>
        <begin position="35"/>
        <end position="44"/>
    </location>
</feature>
<feature type="transmembrane region" description="Helical" evidence="6">
    <location>
        <begin position="408"/>
        <end position="434"/>
    </location>
</feature>
<feature type="transmembrane region" description="Helical" evidence="6">
    <location>
        <begin position="272"/>
        <end position="295"/>
    </location>
</feature>
<dbReference type="Pfam" id="PF13520">
    <property type="entry name" value="AA_permease_2"/>
    <property type="match status" value="1"/>
</dbReference>
<feature type="transmembrane region" description="Helical" evidence="6">
    <location>
        <begin position="202"/>
        <end position="227"/>
    </location>
</feature>
<dbReference type="Gene3D" id="1.20.1740.10">
    <property type="entry name" value="Amino acid/polyamine transporter I"/>
    <property type="match status" value="1"/>
</dbReference>
<gene>
    <name evidence="7" type="ORF">VKT23_008188</name>
</gene>
<feature type="transmembrane region" description="Helical" evidence="6">
    <location>
        <begin position="154"/>
        <end position="173"/>
    </location>
</feature>
<reference evidence="7 8" key="1">
    <citation type="submission" date="2024-01" db="EMBL/GenBank/DDBJ databases">
        <title>A draft genome for the cacao thread blight pathogen Marasmiellus scandens.</title>
        <authorList>
            <person name="Baruah I.K."/>
            <person name="Leung J."/>
            <person name="Bukari Y."/>
            <person name="Amoako-Attah I."/>
            <person name="Meinhardt L.W."/>
            <person name="Bailey B.A."/>
            <person name="Cohen S.P."/>
        </authorList>
    </citation>
    <scope>NUCLEOTIDE SEQUENCE [LARGE SCALE GENOMIC DNA]</scope>
    <source>
        <strain evidence="7 8">GH-19</strain>
    </source>
</reference>
<feature type="region of interest" description="Disordered" evidence="5">
    <location>
        <begin position="1"/>
        <end position="55"/>
    </location>
</feature>
<dbReference type="Proteomes" id="UP001498398">
    <property type="component" value="Unassembled WGS sequence"/>
</dbReference>
<evidence type="ECO:0008006" key="9">
    <source>
        <dbReference type="Google" id="ProtNLM"/>
    </source>
</evidence>
<feature type="transmembrane region" description="Helical" evidence="6">
    <location>
        <begin position="368"/>
        <end position="388"/>
    </location>
</feature>
<organism evidence="7 8">
    <name type="scientific">Marasmiellus scandens</name>
    <dbReference type="NCBI Taxonomy" id="2682957"/>
    <lineage>
        <taxon>Eukaryota</taxon>
        <taxon>Fungi</taxon>
        <taxon>Dikarya</taxon>
        <taxon>Basidiomycota</taxon>
        <taxon>Agaricomycotina</taxon>
        <taxon>Agaricomycetes</taxon>
        <taxon>Agaricomycetidae</taxon>
        <taxon>Agaricales</taxon>
        <taxon>Marasmiineae</taxon>
        <taxon>Omphalotaceae</taxon>
        <taxon>Marasmiellus</taxon>
    </lineage>
</organism>
<accession>A0ABR1JKB3</accession>